<feature type="signal peptide" evidence="1">
    <location>
        <begin position="1"/>
        <end position="18"/>
    </location>
</feature>
<name>A0A5C6RPN3_9BACT</name>
<organism evidence="3 4">
    <name type="scientific">Phaeodactylibacter luteus</name>
    <dbReference type="NCBI Taxonomy" id="1564516"/>
    <lineage>
        <taxon>Bacteria</taxon>
        <taxon>Pseudomonadati</taxon>
        <taxon>Bacteroidota</taxon>
        <taxon>Saprospiria</taxon>
        <taxon>Saprospirales</taxon>
        <taxon>Haliscomenobacteraceae</taxon>
        <taxon>Phaeodactylibacter</taxon>
    </lineage>
</organism>
<dbReference type="Proteomes" id="UP000321580">
    <property type="component" value="Unassembled WGS sequence"/>
</dbReference>
<dbReference type="EMBL" id="VOOR01000016">
    <property type="protein sequence ID" value="TXB63372.1"/>
    <property type="molecule type" value="Genomic_DNA"/>
</dbReference>
<keyword evidence="1" id="KW-0732">Signal</keyword>
<evidence type="ECO:0000259" key="2">
    <source>
        <dbReference type="Pfam" id="PF13568"/>
    </source>
</evidence>
<dbReference type="InterPro" id="IPR025665">
    <property type="entry name" value="Beta-barrel_OMP_2"/>
</dbReference>
<dbReference type="AlphaFoldDB" id="A0A5C6RPN3"/>
<evidence type="ECO:0000313" key="3">
    <source>
        <dbReference type="EMBL" id="TXB63372.1"/>
    </source>
</evidence>
<evidence type="ECO:0000313" key="4">
    <source>
        <dbReference type="Proteomes" id="UP000321580"/>
    </source>
</evidence>
<sequence>MRNLLLPISLLFFSAALSGQKLQVGIIAGANLSEAHWYRTESLSDKSKLLSENSLLTGWQAGLTASFALNDQLTLQASPMFVRRGTESYAEFALPPRVQVKLDYLDLPLLLRYHPVEEIFVEAGPYLGYRLAANSYYGGEAIATEETLGEYYCKWDAGAILGLGYQVAPYLAIQLRAAHGLLGLLTDEVYFTNAEGETIPRGEAPLYLNRSIQLSACYSFSL</sequence>
<comment type="caution">
    <text evidence="3">The sequence shown here is derived from an EMBL/GenBank/DDBJ whole genome shotgun (WGS) entry which is preliminary data.</text>
</comment>
<protein>
    <submittedName>
        <fullName evidence="3">PorT family protein</fullName>
    </submittedName>
</protein>
<feature type="chain" id="PRO_5022873324" evidence="1">
    <location>
        <begin position="19"/>
        <end position="222"/>
    </location>
</feature>
<reference evidence="3 4" key="1">
    <citation type="submission" date="2019-08" db="EMBL/GenBank/DDBJ databases">
        <title>Genome of Phaeodactylibacter luteus.</title>
        <authorList>
            <person name="Bowman J.P."/>
        </authorList>
    </citation>
    <scope>NUCLEOTIDE SEQUENCE [LARGE SCALE GENOMIC DNA]</scope>
    <source>
        <strain evidence="3 4">KCTC 42180</strain>
    </source>
</reference>
<feature type="domain" description="Outer membrane protein beta-barrel" evidence="2">
    <location>
        <begin position="22"/>
        <end position="181"/>
    </location>
</feature>
<keyword evidence="4" id="KW-1185">Reference proteome</keyword>
<evidence type="ECO:0000256" key="1">
    <source>
        <dbReference type="SAM" id="SignalP"/>
    </source>
</evidence>
<dbReference type="Pfam" id="PF13568">
    <property type="entry name" value="OMP_b-brl_2"/>
    <property type="match status" value="1"/>
</dbReference>
<accession>A0A5C6RPN3</accession>
<proteinExistence type="predicted"/>
<dbReference type="OrthoDB" id="947434at2"/>
<dbReference type="RefSeq" id="WP_147167190.1">
    <property type="nucleotide sequence ID" value="NZ_VOOR01000016.1"/>
</dbReference>
<gene>
    <name evidence="3" type="ORF">FRY97_09375</name>
</gene>